<evidence type="ECO:0000256" key="6">
    <source>
        <dbReference type="ARBA" id="ARBA00023136"/>
    </source>
</evidence>
<keyword evidence="3" id="KW-0547">Nucleotide-binding</keyword>
<keyword evidence="6 7" id="KW-0472">Membrane</keyword>
<dbReference type="Gene3D" id="1.20.1560.10">
    <property type="entry name" value="ABC transporter type 1, transmembrane domain"/>
    <property type="match status" value="1"/>
</dbReference>
<dbReference type="SUPFAM" id="SSF52540">
    <property type="entry name" value="P-loop containing nucleoside triphosphate hydrolases"/>
    <property type="match status" value="1"/>
</dbReference>
<feature type="domain" description="ABC transmembrane type-1" evidence="9">
    <location>
        <begin position="1"/>
        <end position="200"/>
    </location>
</feature>
<evidence type="ECO:0000256" key="4">
    <source>
        <dbReference type="ARBA" id="ARBA00022840"/>
    </source>
</evidence>
<dbReference type="GO" id="GO:0005524">
    <property type="term" value="F:ATP binding"/>
    <property type="evidence" value="ECO:0007669"/>
    <property type="project" value="UniProtKB-KW"/>
</dbReference>
<dbReference type="InterPro" id="IPR039421">
    <property type="entry name" value="Type_1_exporter"/>
</dbReference>
<sequence length="495" mass="53938">MPVSYFDDHKAGEVSSRLVNDSTQVKDLLANTLPTMVTSLLQLVGAMVLMVLMDWKMTLLMFIVVPVVILIALPIGTKSRNIAISRQDELASFNGEANEVIGETRLMKSSTAEAVERASGYQKIAQLYNFGKKEAIYDSIAGPLMTMAMMGMVVGILAYGAGRVAQGTMTMDTMFSFLMYLVQLIGPFTTLGQFFSAIAKASGSTERIQDLINATEEDQTTGETIDANGQVLRVDNVDFGYEPDKQILHEVSFKAEPNTVIAFAGPSGGGKSTIYSLLERFYEPDSGTIKIGDTNIADVNLTNWRQQIGLVSQDAAVLAGTIRYNLTYGLTGDYTDEQLWAVLALAYAKDFVAEMADGLNTQVGERGVKLSGGQRQRIAIARAFLRDPQILMLDEATASLDAASEMMVQKALTQLMHNRTTLVIAHRLSTIVNADQIYFIENGTVSGHGTHDYLVAHHKLYQEYVADQFGAEKKTTSVTKESEQQADLANGPALA</sequence>
<keyword evidence="11" id="KW-1185">Reference proteome</keyword>
<dbReference type="PROSITE" id="PS50929">
    <property type="entry name" value="ABC_TM1F"/>
    <property type="match status" value="1"/>
</dbReference>
<dbReference type="SMART" id="SM00382">
    <property type="entry name" value="AAA"/>
    <property type="match status" value="1"/>
</dbReference>
<dbReference type="CDD" id="cd18551">
    <property type="entry name" value="ABC_6TM_LmrA_like"/>
    <property type="match status" value="1"/>
</dbReference>
<dbReference type="EMBL" id="JBHSSL010000118">
    <property type="protein sequence ID" value="MFC6171842.1"/>
    <property type="molecule type" value="Genomic_DNA"/>
</dbReference>
<dbReference type="RefSeq" id="WP_225418806.1">
    <property type="nucleotide sequence ID" value="NZ_JBHSSL010000118.1"/>
</dbReference>
<comment type="subcellular location">
    <subcellularLocation>
        <location evidence="1">Cell membrane</location>
        <topology evidence="1">Multi-pass membrane protein</topology>
    </subcellularLocation>
</comment>
<name>A0ABW1RH73_9LACO</name>
<dbReference type="PROSITE" id="PS00211">
    <property type="entry name" value="ABC_TRANSPORTER_1"/>
    <property type="match status" value="1"/>
</dbReference>
<dbReference type="Proteomes" id="UP001596289">
    <property type="component" value="Unassembled WGS sequence"/>
</dbReference>
<keyword evidence="5 7" id="KW-1133">Transmembrane helix</keyword>
<evidence type="ECO:0000256" key="2">
    <source>
        <dbReference type="ARBA" id="ARBA00022692"/>
    </source>
</evidence>
<feature type="transmembrane region" description="Helical" evidence="7">
    <location>
        <begin position="140"/>
        <end position="162"/>
    </location>
</feature>
<evidence type="ECO:0000256" key="5">
    <source>
        <dbReference type="ARBA" id="ARBA00022989"/>
    </source>
</evidence>
<accession>A0ABW1RH73</accession>
<comment type="caution">
    <text evidence="10">The sequence shown here is derived from an EMBL/GenBank/DDBJ whole genome shotgun (WGS) entry which is preliminary data.</text>
</comment>
<dbReference type="PROSITE" id="PS50893">
    <property type="entry name" value="ABC_TRANSPORTER_2"/>
    <property type="match status" value="1"/>
</dbReference>
<protein>
    <submittedName>
        <fullName evidence="10">ABC transporter ATP-binding protein</fullName>
    </submittedName>
</protein>
<evidence type="ECO:0000259" key="8">
    <source>
        <dbReference type="PROSITE" id="PS50893"/>
    </source>
</evidence>
<gene>
    <name evidence="10" type="ORF">ACFQGP_14870</name>
</gene>
<dbReference type="InterPro" id="IPR003593">
    <property type="entry name" value="AAA+_ATPase"/>
</dbReference>
<dbReference type="PANTHER" id="PTHR43394">
    <property type="entry name" value="ATP-DEPENDENT PERMEASE MDL1, MITOCHONDRIAL"/>
    <property type="match status" value="1"/>
</dbReference>
<dbReference type="SUPFAM" id="SSF90123">
    <property type="entry name" value="ABC transporter transmembrane region"/>
    <property type="match status" value="1"/>
</dbReference>
<dbReference type="InterPro" id="IPR003439">
    <property type="entry name" value="ABC_transporter-like_ATP-bd"/>
</dbReference>
<feature type="transmembrane region" description="Helical" evidence="7">
    <location>
        <begin position="174"/>
        <end position="195"/>
    </location>
</feature>
<reference evidence="11" key="1">
    <citation type="journal article" date="2019" name="Int. J. Syst. Evol. Microbiol.">
        <title>The Global Catalogue of Microorganisms (GCM) 10K type strain sequencing project: providing services to taxonomists for standard genome sequencing and annotation.</title>
        <authorList>
            <consortium name="The Broad Institute Genomics Platform"/>
            <consortium name="The Broad Institute Genome Sequencing Center for Infectious Disease"/>
            <person name="Wu L."/>
            <person name="Ma J."/>
        </authorList>
    </citation>
    <scope>NUCLEOTIDE SEQUENCE [LARGE SCALE GENOMIC DNA]</scope>
    <source>
        <strain evidence="11">CCM 8904</strain>
    </source>
</reference>
<evidence type="ECO:0000256" key="3">
    <source>
        <dbReference type="ARBA" id="ARBA00022741"/>
    </source>
</evidence>
<dbReference type="Pfam" id="PF00664">
    <property type="entry name" value="ABC_membrane"/>
    <property type="match status" value="1"/>
</dbReference>
<feature type="domain" description="ABC transporter" evidence="8">
    <location>
        <begin position="232"/>
        <end position="467"/>
    </location>
</feature>
<evidence type="ECO:0000256" key="1">
    <source>
        <dbReference type="ARBA" id="ARBA00004651"/>
    </source>
</evidence>
<proteinExistence type="predicted"/>
<evidence type="ECO:0000259" key="9">
    <source>
        <dbReference type="PROSITE" id="PS50929"/>
    </source>
</evidence>
<feature type="transmembrane region" description="Helical" evidence="7">
    <location>
        <begin position="28"/>
        <end position="52"/>
    </location>
</feature>
<keyword evidence="4 10" id="KW-0067">ATP-binding</keyword>
<dbReference type="PANTHER" id="PTHR43394:SF1">
    <property type="entry name" value="ATP-BINDING CASSETTE SUB-FAMILY B MEMBER 10, MITOCHONDRIAL"/>
    <property type="match status" value="1"/>
</dbReference>
<organism evidence="10 11">
    <name type="scientific">Loigolactobacillus jiayinensis</name>
    <dbReference type="NCBI Taxonomy" id="2486016"/>
    <lineage>
        <taxon>Bacteria</taxon>
        <taxon>Bacillati</taxon>
        <taxon>Bacillota</taxon>
        <taxon>Bacilli</taxon>
        <taxon>Lactobacillales</taxon>
        <taxon>Lactobacillaceae</taxon>
        <taxon>Loigolactobacillus</taxon>
    </lineage>
</organism>
<dbReference type="InterPro" id="IPR036640">
    <property type="entry name" value="ABC1_TM_sf"/>
</dbReference>
<evidence type="ECO:0000256" key="7">
    <source>
        <dbReference type="SAM" id="Phobius"/>
    </source>
</evidence>
<feature type="transmembrane region" description="Helical" evidence="7">
    <location>
        <begin position="59"/>
        <end position="77"/>
    </location>
</feature>
<dbReference type="InterPro" id="IPR017871">
    <property type="entry name" value="ABC_transporter-like_CS"/>
</dbReference>
<dbReference type="InterPro" id="IPR027417">
    <property type="entry name" value="P-loop_NTPase"/>
</dbReference>
<dbReference type="InterPro" id="IPR011527">
    <property type="entry name" value="ABC1_TM_dom"/>
</dbReference>
<evidence type="ECO:0000313" key="10">
    <source>
        <dbReference type="EMBL" id="MFC6171842.1"/>
    </source>
</evidence>
<keyword evidence="2 7" id="KW-0812">Transmembrane</keyword>
<dbReference type="Pfam" id="PF00005">
    <property type="entry name" value="ABC_tran"/>
    <property type="match status" value="1"/>
</dbReference>
<evidence type="ECO:0000313" key="11">
    <source>
        <dbReference type="Proteomes" id="UP001596289"/>
    </source>
</evidence>
<dbReference type="Gene3D" id="3.40.50.300">
    <property type="entry name" value="P-loop containing nucleotide triphosphate hydrolases"/>
    <property type="match status" value="1"/>
</dbReference>